<organism evidence="2 3">
    <name type="scientific">Rubellimicrobium mesophilum DSM 19309</name>
    <dbReference type="NCBI Taxonomy" id="442562"/>
    <lineage>
        <taxon>Bacteria</taxon>
        <taxon>Pseudomonadati</taxon>
        <taxon>Pseudomonadota</taxon>
        <taxon>Alphaproteobacteria</taxon>
        <taxon>Rhodobacterales</taxon>
        <taxon>Roseobacteraceae</taxon>
        <taxon>Rubellimicrobium</taxon>
    </lineage>
</organism>
<evidence type="ECO:0000256" key="1">
    <source>
        <dbReference type="SAM" id="SignalP"/>
    </source>
</evidence>
<gene>
    <name evidence="2" type="ORF">Rumeso_00698</name>
</gene>
<dbReference type="Proteomes" id="UP000019666">
    <property type="component" value="Unassembled WGS sequence"/>
</dbReference>
<evidence type="ECO:0000313" key="3">
    <source>
        <dbReference type="Proteomes" id="UP000019666"/>
    </source>
</evidence>
<protein>
    <submittedName>
        <fullName evidence="2">Uncharacterized protein</fullName>
    </submittedName>
</protein>
<keyword evidence="1" id="KW-0732">Signal</keyword>
<feature type="chain" id="PRO_5001492933" evidence="1">
    <location>
        <begin position="28"/>
        <end position="149"/>
    </location>
</feature>
<reference evidence="2 3" key="1">
    <citation type="submission" date="2013-02" db="EMBL/GenBank/DDBJ databases">
        <authorList>
            <person name="Fiebig A."/>
            <person name="Goeker M."/>
            <person name="Klenk H.-P.P."/>
        </authorList>
    </citation>
    <scope>NUCLEOTIDE SEQUENCE [LARGE SCALE GENOMIC DNA]</scope>
    <source>
        <strain evidence="2 3">DSM 19309</strain>
    </source>
</reference>
<feature type="signal peptide" evidence="1">
    <location>
        <begin position="1"/>
        <end position="27"/>
    </location>
</feature>
<sequence>MTKMNRLTTSLLGAALVVLPLAAPAQAYEEPSSPAIAVSIGATFGTDGQVTYGADMMPTTGSSLDSLAVSVATGDHAAVANSTAVVSGPVTGSTANAGATNNSNTDLESLVGIDDRAIGYESEVNVTESNEIYTGCQPYGPVYCGPILP</sequence>
<proteinExistence type="predicted"/>
<comment type="caution">
    <text evidence="2">The sequence shown here is derived from an EMBL/GenBank/DDBJ whole genome shotgun (WGS) entry which is preliminary data.</text>
</comment>
<dbReference type="EMBL" id="AOSK01000023">
    <property type="protein sequence ID" value="EYD77740.1"/>
    <property type="molecule type" value="Genomic_DNA"/>
</dbReference>
<dbReference type="RefSeq" id="WP_037281368.1">
    <property type="nucleotide sequence ID" value="NZ_KK088584.1"/>
</dbReference>
<name>A0A017HTS5_9RHOB</name>
<evidence type="ECO:0000313" key="2">
    <source>
        <dbReference type="EMBL" id="EYD77740.1"/>
    </source>
</evidence>
<keyword evidence="3" id="KW-1185">Reference proteome</keyword>
<dbReference type="STRING" id="442562.Rumeso_00698"/>
<accession>A0A017HTS5</accession>
<dbReference type="HOGENOM" id="CLU_1748302_0_0_5"/>
<dbReference type="AlphaFoldDB" id="A0A017HTS5"/>